<feature type="transmembrane region" description="Helical" evidence="1">
    <location>
        <begin position="34"/>
        <end position="54"/>
    </location>
</feature>
<protein>
    <submittedName>
        <fullName evidence="2">Uncharacterized protein</fullName>
    </submittedName>
</protein>
<organism evidence="2 3">
    <name type="scientific">Phocaeicola salanitronis (strain DSM 18170 / JCM 13657 / CCUG 60908 / BL78)</name>
    <name type="common">Bacteroides salanitronis</name>
    <dbReference type="NCBI Taxonomy" id="667015"/>
    <lineage>
        <taxon>Bacteria</taxon>
        <taxon>Pseudomonadati</taxon>
        <taxon>Bacteroidota</taxon>
        <taxon>Bacteroidia</taxon>
        <taxon>Bacteroidales</taxon>
        <taxon>Bacteroidaceae</taxon>
        <taxon>Phocaeicola</taxon>
    </lineage>
</organism>
<evidence type="ECO:0000256" key="1">
    <source>
        <dbReference type="SAM" id="Phobius"/>
    </source>
</evidence>
<keyword evidence="1" id="KW-0812">Transmembrane</keyword>
<dbReference type="AlphaFoldDB" id="F0R042"/>
<evidence type="ECO:0000313" key="3">
    <source>
        <dbReference type="Proteomes" id="UP000007486"/>
    </source>
</evidence>
<keyword evidence="3" id="KW-1185">Reference proteome</keyword>
<gene>
    <name evidence="2" type="ordered locus">Bacsa_1603</name>
</gene>
<proteinExistence type="predicted"/>
<sequence>MIAEQNWLAKNMEHRDTKAQSFYFLREQSLWRNGLLYGLCLLLIYFSVVLCLCVQ</sequence>
<name>F0R042_PHOSB</name>
<keyword evidence="1" id="KW-0472">Membrane</keyword>
<dbReference type="EMBL" id="CP002530">
    <property type="protein sequence ID" value="ADY36168.1"/>
    <property type="molecule type" value="Genomic_DNA"/>
</dbReference>
<reference evidence="2 3" key="1">
    <citation type="journal article" date="2011" name="Stand. Genomic Sci.">
        <title>Complete genome sequence of Bacteroides salanitronis type strain (BL78).</title>
        <authorList>
            <person name="Gronow S."/>
            <person name="Held B."/>
            <person name="Lucas S."/>
            <person name="Lapidus A."/>
            <person name="Del Rio T.G."/>
            <person name="Nolan M."/>
            <person name="Tice H."/>
            <person name="Deshpande S."/>
            <person name="Cheng J.F."/>
            <person name="Pitluck S."/>
            <person name="Liolios K."/>
            <person name="Pagani I."/>
            <person name="Ivanova N."/>
            <person name="Mavromatis K."/>
            <person name="Pati A."/>
            <person name="Tapia R."/>
            <person name="Han C."/>
            <person name="Goodwin L."/>
            <person name="Chen A."/>
            <person name="Palaniappan K."/>
            <person name="Land M."/>
            <person name="Hauser L."/>
            <person name="Chang Y.J."/>
            <person name="Jeffries C.D."/>
            <person name="Brambilla E.M."/>
            <person name="Rohde M."/>
            <person name="Goker M."/>
            <person name="Detter J.C."/>
            <person name="Woyke T."/>
            <person name="Bristow J."/>
            <person name="Markowitz V."/>
            <person name="Hugenholtz P."/>
            <person name="Kyrpides N.C."/>
            <person name="Klenk H.P."/>
            <person name="Eisen J.A."/>
        </authorList>
    </citation>
    <scope>NUCLEOTIDE SEQUENCE [LARGE SCALE GENOMIC DNA]</scope>
    <source>
        <strain evidence="2 3">DSM 18170</strain>
    </source>
</reference>
<dbReference type="Proteomes" id="UP000007486">
    <property type="component" value="Chromosome"/>
</dbReference>
<accession>F0R042</accession>
<keyword evidence="1" id="KW-1133">Transmembrane helix</keyword>
<dbReference type="HOGENOM" id="CLU_3022510_0_0_10"/>
<dbReference type="KEGG" id="bsa:Bacsa_1603"/>
<evidence type="ECO:0000313" key="2">
    <source>
        <dbReference type="EMBL" id="ADY36168.1"/>
    </source>
</evidence>